<protein>
    <recommendedName>
        <fullName evidence="4">SGNH hydrolase-type esterase domain-containing protein</fullName>
    </recommendedName>
</protein>
<dbReference type="OrthoDB" id="228932at2"/>
<dbReference type="Pfam" id="PF14559">
    <property type="entry name" value="TPR_19"/>
    <property type="match status" value="1"/>
</dbReference>
<feature type="region of interest" description="Disordered" evidence="1">
    <location>
        <begin position="1"/>
        <end position="28"/>
    </location>
</feature>
<dbReference type="GO" id="GO:0004622">
    <property type="term" value="F:phosphatidylcholine lysophospholipase activity"/>
    <property type="evidence" value="ECO:0007669"/>
    <property type="project" value="TreeGrafter"/>
</dbReference>
<dbReference type="SUPFAM" id="SSF48452">
    <property type="entry name" value="TPR-like"/>
    <property type="match status" value="1"/>
</dbReference>
<dbReference type="PANTHER" id="PTHR30383:SF5">
    <property type="entry name" value="SGNH HYDROLASE-TYPE ESTERASE DOMAIN-CONTAINING PROTEIN"/>
    <property type="match status" value="1"/>
</dbReference>
<proteinExistence type="predicted"/>
<feature type="region of interest" description="Disordered" evidence="1">
    <location>
        <begin position="502"/>
        <end position="540"/>
    </location>
</feature>
<gene>
    <name evidence="2" type="ordered locus">Sinac_7030</name>
</gene>
<dbReference type="eggNOG" id="COG2755">
    <property type="taxonomic scope" value="Bacteria"/>
</dbReference>
<dbReference type="EMBL" id="CP003364">
    <property type="protein sequence ID" value="AGA31085.1"/>
    <property type="molecule type" value="Genomic_DNA"/>
</dbReference>
<accession>L0DQD2</accession>
<dbReference type="Gene3D" id="3.40.50.1110">
    <property type="entry name" value="SGNH hydrolase"/>
    <property type="match status" value="1"/>
</dbReference>
<reference evidence="2 3" key="1">
    <citation type="submission" date="2012-02" db="EMBL/GenBank/DDBJ databases">
        <title>Complete sequence of chromosome of Singulisphaera acidiphila DSM 18658.</title>
        <authorList>
            <consortium name="US DOE Joint Genome Institute (JGI-PGF)"/>
            <person name="Lucas S."/>
            <person name="Copeland A."/>
            <person name="Lapidus A."/>
            <person name="Glavina del Rio T."/>
            <person name="Dalin E."/>
            <person name="Tice H."/>
            <person name="Bruce D."/>
            <person name="Goodwin L."/>
            <person name="Pitluck S."/>
            <person name="Peters L."/>
            <person name="Ovchinnikova G."/>
            <person name="Chertkov O."/>
            <person name="Kyrpides N."/>
            <person name="Mavromatis K."/>
            <person name="Ivanova N."/>
            <person name="Brettin T."/>
            <person name="Detter J.C."/>
            <person name="Han C."/>
            <person name="Larimer F."/>
            <person name="Land M."/>
            <person name="Hauser L."/>
            <person name="Markowitz V."/>
            <person name="Cheng J.-F."/>
            <person name="Hugenholtz P."/>
            <person name="Woyke T."/>
            <person name="Wu D."/>
            <person name="Tindall B."/>
            <person name="Pomrenke H."/>
            <person name="Brambilla E."/>
            <person name="Klenk H.-P."/>
            <person name="Eisen J.A."/>
        </authorList>
    </citation>
    <scope>NUCLEOTIDE SEQUENCE [LARGE SCALE GENOMIC DNA]</scope>
    <source>
        <strain evidence="3">ATCC BAA-1392 / DSM 18658 / VKM B-2454 / MOB10</strain>
    </source>
</reference>
<dbReference type="HOGENOM" id="CLU_529816_0_0_0"/>
<dbReference type="STRING" id="886293.Sinac_7030"/>
<evidence type="ECO:0000256" key="1">
    <source>
        <dbReference type="SAM" id="MobiDB-lite"/>
    </source>
</evidence>
<dbReference type="Gene3D" id="1.25.40.10">
    <property type="entry name" value="Tetratricopeptide repeat domain"/>
    <property type="match status" value="1"/>
</dbReference>
<feature type="compositionally biased region" description="Basic and acidic residues" evidence="1">
    <location>
        <begin position="525"/>
        <end position="540"/>
    </location>
</feature>
<sequence length="540" mass="60801">MTAPSLPPGSEANPSDAGGISPTPRAGKPPRGWRGILIRTLAVLIGLAPFAAGEAILRALDWQRPALHDDPFVGFSAVHPLFALNRDGTRYEISPAHNRFFCPESFDAVKPRGEFRIFCLGGSTVQGRPFAKETSYTTWLELSLRAADPSHPWRVINCGGTSYASYRLAEVMRELRGYQPDLFLIDMGHNEFLEDRTYQHITHVPKFIRRPLELASGLRLFGLIRSTVTALGGRPHAPEKAILGPAVEAKLDYRGGLATYHHDETWRRDVIDHFEFNLRRMVRMAQEARVPVILMNPVYNLDTPPFKSEHRPGLSNEARQQFEACWNEARQSYGKNLPKAIERLREAIAIDDRHAGIHYALAKCYQQLDRTEEARRSFIDAKETDVCPLRILEPMSQTMLDVGRESGTPVIDLVDLFSARSRDGILGDDWLVDHVHPSIRGHQLVASVLVDELAREGFLSPSTGWEADRDRRYQEQTASLDEFYFLKGQKHLGNLRLWAQGRGDRVRPVSKSEPGRENSAPPVPDGREARPERRWGSSSG</sequence>
<keyword evidence="3" id="KW-1185">Reference proteome</keyword>
<evidence type="ECO:0000313" key="3">
    <source>
        <dbReference type="Proteomes" id="UP000010798"/>
    </source>
</evidence>
<dbReference type="InterPro" id="IPR011990">
    <property type="entry name" value="TPR-like_helical_dom_sf"/>
</dbReference>
<dbReference type="InterPro" id="IPR036514">
    <property type="entry name" value="SGNH_hydro_sf"/>
</dbReference>
<dbReference type="RefSeq" id="WP_015250157.1">
    <property type="nucleotide sequence ID" value="NC_019892.1"/>
</dbReference>
<dbReference type="AlphaFoldDB" id="L0DQD2"/>
<dbReference type="InterPro" id="IPR051532">
    <property type="entry name" value="Ester_Hydrolysis_Enzymes"/>
</dbReference>
<dbReference type="KEGG" id="saci:Sinac_7030"/>
<dbReference type="CDD" id="cd00229">
    <property type="entry name" value="SGNH_hydrolase"/>
    <property type="match status" value="1"/>
</dbReference>
<name>L0DQD2_SINAD</name>
<evidence type="ECO:0008006" key="4">
    <source>
        <dbReference type="Google" id="ProtNLM"/>
    </source>
</evidence>
<dbReference type="Proteomes" id="UP000010798">
    <property type="component" value="Chromosome"/>
</dbReference>
<evidence type="ECO:0000313" key="2">
    <source>
        <dbReference type="EMBL" id="AGA31085.1"/>
    </source>
</evidence>
<organism evidence="2 3">
    <name type="scientific">Singulisphaera acidiphila (strain ATCC BAA-1392 / DSM 18658 / VKM B-2454 / MOB10)</name>
    <dbReference type="NCBI Taxonomy" id="886293"/>
    <lineage>
        <taxon>Bacteria</taxon>
        <taxon>Pseudomonadati</taxon>
        <taxon>Planctomycetota</taxon>
        <taxon>Planctomycetia</taxon>
        <taxon>Isosphaerales</taxon>
        <taxon>Isosphaeraceae</taxon>
        <taxon>Singulisphaera</taxon>
    </lineage>
</organism>
<dbReference type="SUPFAM" id="SSF52266">
    <property type="entry name" value="SGNH hydrolase"/>
    <property type="match status" value="1"/>
</dbReference>
<dbReference type="PANTHER" id="PTHR30383">
    <property type="entry name" value="THIOESTERASE 1/PROTEASE 1/LYSOPHOSPHOLIPASE L1"/>
    <property type="match status" value="1"/>
</dbReference>